<evidence type="ECO:0000256" key="6">
    <source>
        <dbReference type="PROSITE-ProRule" id="PRU00552"/>
    </source>
</evidence>
<reference evidence="12 13" key="1">
    <citation type="submission" date="2022-09" db="EMBL/GenBank/DDBJ databases">
        <title>Whole genome sequencing analysis of tet(X)-positive Empedobacter falsenii YWS9-3.</title>
        <authorList>
            <person name="Chen C."/>
            <person name="Lv Y.-L."/>
        </authorList>
    </citation>
    <scope>NUCLEOTIDE SEQUENCE [LARGE SCALE GENOMIC DNA]</scope>
    <source>
        <strain evidence="12 13">YWS9-3_T</strain>
    </source>
</reference>
<evidence type="ECO:0000313" key="13">
    <source>
        <dbReference type="Proteomes" id="UP001223501"/>
    </source>
</evidence>
<dbReference type="PANTHER" id="PTHR47959">
    <property type="entry name" value="ATP-DEPENDENT RNA HELICASE RHLE-RELATED"/>
    <property type="match status" value="1"/>
</dbReference>
<evidence type="ECO:0000256" key="5">
    <source>
        <dbReference type="ARBA" id="ARBA00038437"/>
    </source>
</evidence>
<keyword evidence="4 7" id="KW-0067">ATP-binding</keyword>
<gene>
    <name evidence="12" type="ORF">OBA43_13605</name>
</gene>
<dbReference type="GO" id="GO:0004386">
    <property type="term" value="F:helicase activity"/>
    <property type="evidence" value="ECO:0007669"/>
    <property type="project" value="UniProtKB-KW"/>
</dbReference>
<feature type="region of interest" description="Disordered" evidence="8">
    <location>
        <begin position="528"/>
        <end position="629"/>
    </location>
</feature>
<dbReference type="Proteomes" id="UP001223501">
    <property type="component" value="Chromosome"/>
</dbReference>
<keyword evidence="1 7" id="KW-0547">Nucleotide-binding</keyword>
<dbReference type="Pfam" id="PF03880">
    <property type="entry name" value="DbpA"/>
    <property type="match status" value="1"/>
</dbReference>
<dbReference type="SUPFAM" id="SSF52540">
    <property type="entry name" value="P-loop containing nucleoside triphosphate hydrolases"/>
    <property type="match status" value="1"/>
</dbReference>
<dbReference type="PROSITE" id="PS51192">
    <property type="entry name" value="HELICASE_ATP_BIND_1"/>
    <property type="match status" value="1"/>
</dbReference>
<accession>A0ABY8V939</accession>
<evidence type="ECO:0000259" key="11">
    <source>
        <dbReference type="PROSITE" id="PS51195"/>
    </source>
</evidence>
<keyword evidence="2 7" id="KW-0378">Hydrolase</keyword>
<dbReference type="Pfam" id="PF00270">
    <property type="entry name" value="DEAD"/>
    <property type="match status" value="1"/>
</dbReference>
<evidence type="ECO:0000259" key="9">
    <source>
        <dbReference type="PROSITE" id="PS51192"/>
    </source>
</evidence>
<dbReference type="CDD" id="cd18787">
    <property type="entry name" value="SF2_C_DEAD"/>
    <property type="match status" value="1"/>
</dbReference>
<dbReference type="InterPro" id="IPR014014">
    <property type="entry name" value="RNA_helicase_DEAD_Q_motif"/>
</dbReference>
<dbReference type="Gene3D" id="3.30.70.330">
    <property type="match status" value="1"/>
</dbReference>
<comment type="similarity">
    <text evidence="5 7">Belongs to the DEAD box helicase family.</text>
</comment>
<dbReference type="SMART" id="SM00490">
    <property type="entry name" value="HELICc"/>
    <property type="match status" value="1"/>
</dbReference>
<evidence type="ECO:0000259" key="10">
    <source>
        <dbReference type="PROSITE" id="PS51194"/>
    </source>
</evidence>
<dbReference type="Gene3D" id="3.40.50.300">
    <property type="entry name" value="P-loop containing nucleotide triphosphate hydrolases"/>
    <property type="match status" value="2"/>
</dbReference>
<evidence type="ECO:0000256" key="2">
    <source>
        <dbReference type="ARBA" id="ARBA00022801"/>
    </source>
</evidence>
<feature type="compositionally biased region" description="Basic and acidic residues" evidence="8">
    <location>
        <begin position="537"/>
        <end position="620"/>
    </location>
</feature>
<evidence type="ECO:0000256" key="4">
    <source>
        <dbReference type="ARBA" id="ARBA00022840"/>
    </source>
</evidence>
<feature type="domain" description="DEAD-box RNA helicase Q" evidence="11">
    <location>
        <begin position="2"/>
        <end position="30"/>
    </location>
</feature>
<dbReference type="PROSITE" id="PS51194">
    <property type="entry name" value="HELICASE_CTER"/>
    <property type="match status" value="1"/>
</dbReference>
<evidence type="ECO:0000256" key="8">
    <source>
        <dbReference type="SAM" id="MobiDB-lite"/>
    </source>
</evidence>
<dbReference type="InterPro" id="IPR001650">
    <property type="entry name" value="Helicase_C-like"/>
</dbReference>
<keyword evidence="13" id="KW-1185">Reference proteome</keyword>
<dbReference type="RefSeq" id="WP_284583454.1">
    <property type="nucleotide sequence ID" value="NZ_CP106831.1"/>
</dbReference>
<feature type="short sequence motif" description="Q motif" evidence="6">
    <location>
        <begin position="2"/>
        <end position="30"/>
    </location>
</feature>
<feature type="domain" description="Helicase ATP-binding" evidence="9">
    <location>
        <begin position="34"/>
        <end position="205"/>
    </location>
</feature>
<name>A0ABY8V939_9FLAO</name>
<dbReference type="EMBL" id="CP106831">
    <property type="protein sequence ID" value="WIH97245.1"/>
    <property type="molecule type" value="Genomic_DNA"/>
</dbReference>
<dbReference type="InterPro" id="IPR011545">
    <property type="entry name" value="DEAD/DEAH_box_helicase_dom"/>
</dbReference>
<evidence type="ECO:0000256" key="3">
    <source>
        <dbReference type="ARBA" id="ARBA00022806"/>
    </source>
</evidence>
<dbReference type="InterPro" id="IPR050079">
    <property type="entry name" value="DEAD_box_RNA_helicase"/>
</dbReference>
<dbReference type="InterPro" id="IPR014001">
    <property type="entry name" value="Helicase_ATP-bd"/>
</dbReference>
<dbReference type="SMART" id="SM00487">
    <property type="entry name" value="DEXDc"/>
    <property type="match status" value="1"/>
</dbReference>
<dbReference type="InterPro" id="IPR044742">
    <property type="entry name" value="DEAD/DEAH_RhlB"/>
</dbReference>
<dbReference type="InterPro" id="IPR027417">
    <property type="entry name" value="P-loop_NTPase"/>
</dbReference>
<evidence type="ECO:0000313" key="12">
    <source>
        <dbReference type="EMBL" id="WIH97245.1"/>
    </source>
</evidence>
<dbReference type="CDD" id="cd00268">
    <property type="entry name" value="DEADc"/>
    <property type="match status" value="1"/>
</dbReference>
<dbReference type="Pfam" id="PF00271">
    <property type="entry name" value="Helicase_C"/>
    <property type="match status" value="1"/>
</dbReference>
<evidence type="ECO:0000256" key="1">
    <source>
        <dbReference type="ARBA" id="ARBA00022741"/>
    </source>
</evidence>
<proteinExistence type="inferred from homology"/>
<dbReference type="InterPro" id="IPR005580">
    <property type="entry name" value="DbpA/CsdA_RNA-bd_dom"/>
</dbReference>
<dbReference type="PROSITE" id="PS51195">
    <property type="entry name" value="Q_MOTIF"/>
    <property type="match status" value="1"/>
</dbReference>
<feature type="domain" description="Helicase C-terminal" evidence="10">
    <location>
        <begin position="235"/>
        <end position="376"/>
    </location>
</feature>
<dbReference type="InterPro" id="IPR000629">
    <property type="entry name" value="RNA-helicase_DEAD-box_CS"/>
</dbReference>
<organism evidence="12 13">
    <name type="scientific">Empedobacter falsenii</name>
    <dbReference type="NCBI Taxonomy" id="343874"/>
    <lineage>
        <taxon>Bacteria</taxon>
        <taxon>Pseudomonadati</taxon>
        <taxon>Bacteroidota</taxon>
        <taxon>Flavobacteriia</taxon>
        <taxon>Flavobacteriales</taxon>
        <taxon>Weeksellaceae</taxon>
        <taxon>Empedobacter</taxon>
    </lineage>
</organism>
<sequence>MITFKELGLQEELLTAIEKMGFVNPSPIQEKAIPQILSSDQDVIALAQTGTGKTAAFGLPILNQLDNSSKSVQAIILCPTRELCLQIAKEIETFAADTRGVRVQAVYGGADIVKQIRGLKDNPQIVVGTPGRTMDLIKRGALKINDITWTVLDEADEMLNMGFRDEIDSILETTPEEKQTLLFSATMPSEVRRIASEYMHNPVEIAVSKVNTASKNIEHHVYLVRSSDRYLALKRLADYYPNIYGIVFCRTRREAKDVADKLMQDGYNADALHGDLSQSQRDHVMEKFRNQNIQILVATDVAARGIDVNELTHVINFNLPDDPEVYVHRSGRTGRAGNKGISIIISGGREARKIRDLEKLIASKIEPKNVPTGAEICEKRLISLIDKIENIEVDEELIEPYMETVNEKLADIDRDTLLKRFLTVEFNSFLEYYKNTKDITPEGDRGDRSDRSSNRRGGRDFSRFFINIGQKHNLRVPNLIGLINEQTRNRNIEIGKIEILRNFSFFEVDTQFESLVLESFKDAQRDGVDLDVQISKPEPRRGDGERRGGGDRRRNGGGDSRGRGFNSRRDSDRERSGGDRGGFRGGDRDRGGYRGGYRDRDSRDSKGGDRGGYRGGDRNRTGSSRRGRD</sequence>
<dbReference type="InterPro" id="IPR012677">
    <property type="entry name" value="Nucleotide-bd_a/b_plait_sf"/>
</dbReference>
<keyword evidence="3 7" id="KW-0347">Helicase</keyword>
<evidence type="ECO:0000256" key="7">
    <source>
        <dbReference type="RuleBase" id="RU000492"/>
    </source>
</evidence>
<protein>
    <submittedName>
        <fullName evidence="12">DEAD/DEAH box helicase</fullName>
    </submittedName>
</protein>
<dbReference type="PANTHER" id="PTHR47959:SF13">
    <property type="entry name" value="ATP-DEPENDENT RNA HELICASE RHLE"/>
    <property type="match status" value="1"/>
</dbReference>
<dbReference type="PROSITE" id="PS00039">
    <property type="entry name" value="DEAD_ATP_HELICASE"/>
    <property type="match status" value="1"/>
</dbReference>
<dbReference type="CDD" id="cd12252">
    <property type="entry name" value="RRM_DbpA"/>
    <property type="match status" value="1"/>
</dbReference>